<keyword evidence="1" id="KW-0614">Plasmid</keyword>
<dbReference type="KEGG" id="hla:Hlac_3359"/>
<reference evidence="1 2" key="1">
    <citation type="journal article" date="2016" name="Stand. Genomic Sci.">
        <title>Complete genome sequence of the Antarctic Halorubrum lacusprofundi type strain ACAM 34.</title>
        <authorList>
            <person name="Anderson I.J."/>
            <person name="DasSarma P."/>
            <person name="Lucas S."/>
            <person name="Copeland A."/>
            <person name="Lapidus A."/>
            <person name="Del Rio T.G."/>
            <person name="Tice H."/>
            <person name="Dalin E."/>
            <person name="Bruce D.C."/>
            <person name="Goodwin L."/>
            <person name="Pitluck S."/>
            <person name="Sims D."/>
            <person name="Brettin T.S."/>
            <person name="Detter J.C."/>
            <person name="Han C.S."/>
            <person name="Larimer F."/>
            <person name="Hauser L."/>
            <person name="Land M."/>
            <person name="Ivanova N."/>
            <person name="Richardson P."/>
            <person name="Cavicchioli R."/>
            <person name="DasSarma S."/>
            <person name="Woese C.R."/>
            <person name="Kyrpides N.C."/>
        </authorList>
    </citation>
    <scope>NUCLEOTIDE SEQUENCE [LARGE SCALE GENOMIC DNA]</scope>
    <source>
        <strain evidence="2">ATCC 49239 / DSM 5036 / JCM 8891 / ACAM 34</strain>
    </source>
</reference>
<dbReference type="EMBL" id="CP001367">
    <property type="protein sequence ID" value="ACM58879.1"/>
    <property type="molecule type" value="Genomic_DNA"/>
</dbReference>
<organism evidence="1 2">
    <name type="scientific">Halorubrum lacusprofundi (strain ATCC 49239 / DSM 5036 / JCM 8891 / ACAM 34)</name>
    <dbReference type="NCBI Taxonomy" id="416348"/>
    <lineage>
        <taxon>Archaea</taxon>
        <taxon>Methanobacteriati</taxon>
        <taxon>Methanobacteriota</taxon>
        <taxon>Stenosarchaea group</taxon>
        <taxon>Halobacteria</taxon>
        <taxon>Halobacteriales</taxon>
        <taxon>Haloferacaceae</taxon>
        <taxon>Halorubrum</taxon>
    </lineage>
</organism>
<evidence type="ECO:0000313" key="2">
    <source>
        <dbReference type="Proteomes" id="UP000000740"/>
    </source>
</evidence>
<dbReference type="Proteomes" id="UP000000740">
    <property type="component" value="Plasmid pHLAC01"/>
</dbReference>
<evidence type="ECO:0000313" key="1">
    <source>
        <dbReference type="EMBL" id="ACM58879.1"/>
    </source>
</evidence>
<keyword evidence="2" id="KW-1185">Reference proteome</keyword>
<geneLocation type="plasmid" evidence="1 2">
    <name>pHLAC01</name>
</geneLocation>
<dbReference type="HOGENOM" id="CLU_3302632_0_0_2"/>
<name>B9LWN8_HALLT</name>
<protein>
    <submittedName>
        <fullName evidence="1">Uncharacterized protein</fullName>
    </submittedName>
</protein>
<gene>
    <name evidence="1" type="ordered locus">Hlac_3359</name>
</gene>
<dbReference type="AlphaFoldDB" id="B9LWN8"/>
<sequence length="39" mass="4392">MGYIAFLEYQDIVELFEEQIDSGSSSSEGREVIPVEVKP</sequence>
<accession>B9LWN8</accession>
<proteinExistence type="predicted"/>